<dbReference type="Pfam" id="PF00035">
    <property type="entry name" value="dsrm"/>
    <property type="match status" value="1"/>
</dbReference>
<dbReference type="RefSeq" id="WP_096831355.1">
    <property type="nucleotide sequence ID" value="NZ_NXIB02000125.1"/>
</dbReference>
<dbReference type="GO" id="GO:0004525">
    <property type="term" value="F:ribonuclease III activity"/>
    <property type="evidence" value="ECO:0007669"/>
    <property type="project" value="UniProtKB-UniRule"/>
</dbReference>
<keyword evidence="8" id="KW-0460">Magnesium</keyword>
<dbReference type="SMART" id="SM00358">
    <property type="entry name" value="DSRM"/>
    <property type="match status" value="1"/>
</dbReference>
<keyword evidence="8" id="KW-0698">rRNA processing</keyword>
<dbReference type="SMART" id="SM00535">
    <property type="entry name" value="RIBOc"/>
    <property type="match status" value="1"/>
</dbReference>
<name>A0A2G4EX17_9CYAN</name>
<dbReference type="NCBIfam" id="TIGR02191">
    <property type="entry name" value="RNaseIII"/>
    <property type="match status" value="1"/>
</dbReference>
<dbReference type="Gene3D" id="1.10.1520.10">
    <property type="entry name" value="Ribonuclease III domain"/>
    <property type="match status" value="1"/>
</dbReference>
<keyword evidence="12" id="KW-1185">Reference proteome</keyword>
<proteinExistence type="inferred from homology"/>
<feature type="binding site" evidence="8">
    <location>
        <position position="51"/>
    </location>
    <ligand>
        <name>Mg(2+)</name>
        <dbReference type="ChEBI" id="CHEBI:18420"/>
    </ligand>
</feature>
<comment type="similarity">
    <text evidence="2">Belongs to the ribonuclease III family.</text>
</comment>
<evidence type="ECO:0000313" key="12">
    <source>
        <dbReference type="Proteomes" id="UP000226442"/>
    </source>
</evidence>
<dbReference type="EC" id="3.1.26.3" evidence="8"/>
<feature type="active site" evidence="8">
    <location>
        <position position="55"/>
    </location>
</feature>
<dbReference type="GO" id="GO:0006397">
    <property type="term" value="P:mRNA processing"/>
    <property type="evidence" value="ECO:0007669"/>
    <property type="project" value="UniProtKB-UniRule"/>
</dbReference>
<dbReference type="CDD" id="cd00593">
    <property type="entry name" value="RIBOc"/>
    <property type="match status" value="1"/>
</dbReference>
<organism evidence="11 12">
    <name type="scientific">Tychonema bourrellyi FEM_GT703</name>
    <dbReference type="NCBI Taxonomy" id="2040638"/>
    <lineage>
        <taxon>Bacteria</taxon>
        <taxon>Bacillati</taxon>
        <taxon>Cyanobacteriota</taxon>
        <taxon>Cyanophyceae</taxon>
        <taxon>Oscillatoriophycideae</taxon>
        <taxon>Oscillatoriales</taxon>
        <taxon>Microcoleaceae</taxon>
        <taxon>Tychonema</taxon>
    </lineage>
</organism>
<evidence type="ECO:0000256" key="6">
    <source>
        <dbReference type="ARBA" id="ARBA00022801"/>
    </source>
</evidence>
<dbReference type="Pfam" id="PF00636">
    <property type="entry name" value="Ribonuclease_3"/>
    <property type="match status" value="1"/>
</dbReference>
<dbReference type="InterPro" id="IPR000999">
    <property type="entry name" value="RNase_III_dom"/>
</dbReference>
<dbReference type="GO" id="GO:0005737">
    <property type="term" value="C:cytoplasm"/>
    <property type="evidence" value="ECO:0007669"/>
    <property type="project" value="UniProtKB-SubCell"/>
</dbReference>
<feature type="binding site" evidence="8">
    <location>
        <position position="123"/>
    </location>
    <ligand>
        <name>Mg(2+)</name>
        <dbReference type="ChEBI" id="CHEBI:18420"/>
    </ligand>
</feature>
<comment type="catalytic activity">
    <reaction evidence="1 8">
        <text>Endonucleolytic cleavage to 5'-phosphomonoester.</text>
        <dbReference type="EC" id="3.1.26.3"/>
    </reaction>
</comment>
<dbReference type="PROSITE" id="PS00517">
    <property type="entry name" value="RNASE_3_1"/>
    <property type="match status" value="1"/>
</dbReference>
<keyword evidence="8" id="KW-0699">rRNA-binding</keyword>
<feature type="active site" evidence="8">
    <location>
        <position position="126"/>
    </location>
</feature>
<evidence type="ECO:0000256" key="7">
    <source>
        <dbReference type="ARBA" id="ARBA00022884"/>
    </source>
</evidence>
<keyword evidence="8" id="KW-0479">Metal-binding</keyword>
<keyword evidence="5 8" id="KW-0255">Endonuclease</keyword>
<dbReference type="SUPFAM" id="SSF69065">
    <property type="entry name" value="RNase III domain-like"/>
    <property type="match status" value="1"/>
</dbReference>
<dbReference type="InterPro" id="IPR014720">
    <property type="entry name" value="dsRBD_dom"/>
</dbReference>
<comment type="caution">
    <text evidence="11">The sequence shown here is derived from an EMBL/GenBank/DDBJ whole genome shotgun (WGS) entry which is preliminary data.</text>
</comment>
<evidence type="ECO:0000256" key="3">
    <source>
        <dbReference type="ARBA" id="ARBA00022664"/>
    </source>
</evidence>
<feature type="binding site" evidence="8">
    <location>
        <position position="126"/>
    </location>
    <ligand>
        <name>Mg(2+)</name>
        <dbReference type="ChEBI" id="CHEBI:18420"/>
    </ligand>
</feature>
<keyword evidence="7 8" id="KW-0694">RNA-binding</keyword>
<dbReference type="GO" id="GO:0019843">
    <property type="term" value="F:rRNA binding"/>
    <property type="evidence" value="ECO:0007669"/>
    <property type="project" value="UniProtKB-KW"/>
</dbReference>
<dbReference type="OrthoDB" id="9805026at2"/>
<keyword evidence="4 8" id="KW-0540">Nuclease</keyword>
<dbReference type="GO" id="GO:0010468">
    <property type="term" value="P:regulation of gene expression"/>
    <property type="evidence" value="ECO:0007669"/>
    <property type="project" value="TreeGrafter"/>
</dbReference>
<dbReference type="InterPro" id="IPR036389">
    <property type="entry name" value="RNase_III_sf"/>
</dbReference>
<dbReference type="AlphaFoldDB" id="A0A2G4EX17"/>
<dbReference type="EMBL" id="NXIB02000125">
    <property type="protein sequence ID" value="PHX54095.1"/>
    <property type="molecule type" value="Genomic_DNA"/>
</dbReference>
<accession>A0A2G4EX17</accession>
<dbReference type="GO" id="GO:0003725">
    <property type="term" value="F:double-stranded RNA binding"/>
    <property type="evidence" value="ECO:0007669"/>
    <property type="project" value="TreeGrafter"/>
</dbReference>
<evidence type="ECO:0000259" key="10">
    <source>
        <dbReference type="PROSITE" id="PS50142"/>
    </source>
</evidence>
<evidence type="ECO:0000256" key="8">
    <source>
        <dbReference type="HAMAP-Rule" id="MF_00104"/>
    </source>
</evidence>
<feature type="domain" description="DRBM" evidence="9">
    <location>
        <begin position="165"/>
        <end position="235"/>
    </location>
</feature>
<evidence type="ECO:0000256" key="5">
    <source>
        <dbReference type="ARBA" id="ARBA00022759"/>
    </source>
</evidence>
<dbReference type="PANTHER" id="PTHR11207">
    <property type="entry name" value="RIBONUCLEASE III"/>
    <property type="match status" value="1"/>
</dbReference>
<feature type="domain" description="RNase III" evidence="10">
    <location>
        <begin position="12"/>
        <end position="137"/>
    </location>
</feature>
<dbReference type="PROSITE" id="PS50142">
    <property type="entry name" value="RNASE_3_2"/>
    <property type="match status" value="1"/>
</dbReference>
<keyword evidence="6 8" id="KW-0378">Hydrolase</keyword>
<keyword evidence="8" id="KW-0963">Cytoplasm</keyword>
<dbReference type="SUPFAM" id="SSF54768">
    <property type="entry name" value="dsRNA-binding domain-like"/>
    <property type="match status" value="1"/>
</dbReference>
<comment type="function">
    <text evidence="8">Digests double-stranded RNA. Involved in the processing of primary rRNA transcript to yield the immediate precursors to the large and small rRNAs (23S and 16S). Processes some mRNAs, and tRNAs when they are encoded in the rRNA operon. Processes pre-crRNA and tracrRNA of type II CRISPR loci if present in the organism.</text>
</comment>
<dbReference type="PROSITE" id="PS50137">
    <property type="entry name" value="DS_RBD"/>
    <property type="match status" value="1"/>
</dbReference>
<dbReference type="HAMAP" id="MF_00104">
    <property type="entry name" value="RNase_III"/>
    <property type="match status" value="1"/>
</dbReference>
<dbReference type="Gene3D" id="3.30.160.20">
    <property type="match status" value="1"/>
</dbReference>
<evidence type="ECO:0000256" key="1">
    <source>
        <dbReference type="ARBA" id="ARBA00000109"/>
    </source>
</evidence>
<evidence type="ECO:0000256" key="4">
    <source>
        <dbReference type="ARBA" id="ARBA00022722"/>
    </source>
</evidence>
<evidence type="ECO:0000259" key="9">
    <source>
        <dbReference type="PROSITE" id="PS50137"/>
    </source>
</evidence>
<sequence>MNPIYPGRQKELEKLAEKLGISNQNLIKWDLVDLALTHSSASAKANYEQLEFVGDAVVRLTASELLFEIYPDCSVGEFAAIRSILVSDRILSKIADSYGFDRYLIVASSAASDKTGTESRRADALEALLAALYLSTHTLELIRPWLDTHFKRLAMEIRSDPARQNYKAALQELTQGKYKTLPKYSVKETGTVQGGEDRFTAEVRLQEELLAEGKGRSIKAAEQAAAQAAFNKLVSQLTVDC</sequence>
<keyword evidence="8" id="KW-0819">tRNA processing</keyword>
<evidence type="ECO:0000313" key="11">
    <source>
        <dbReference type="EMBL" id="PHX54095.1"/>
    </source>
</evidence>
<dbReference type="InterPro" id="IPR011907">
    <property type="entry name" value="RNase_III"/>
</dbReference>
<dbReference type="GO" id="GO:0008033">
    <property type="term" value="P:tRNA processing"/>
    <property type="evidence" value="ECO:0007669"/>
    <property type="project" value="UniProtKB-KW"/>
</dbReference>
<comment type="subcellular location">
    <subcellularLocation>
        <location evidence="8">Cytoplasm</location>
    </subcellularLocation>
</comment>
<comment type="subunit">
    <text evidence="8">Homodimer.</text>
</comment>
<keyword evidence="3 8" id="KW-0507">mRNA processing</keyword>
<reference evidence="11" key="1">
    <citation type="submission" date="2017-10" db="EMBL/GenBank/DDBJ databases">
        <title>Draft genome sequence of the planktic cyanobacteria Tychonema bourrellyi isolated from alpine lentic freshwater.</title>
        <authorList>
            <person name="Tett A."/>
            <person name="Armanini F."/>
            <person name="Asnicar F."/>
            <person name="Boscaini A."/>
            <person name="Pasolli E."/>
            <person name="Zolfo M."/>
            <person name="Donati C."/>
            <person name="Salmaso N."/>
            <person name="Segata N."/>
        </authorList>
    </citation>
    <scope>NUCLEOTIDE SEQUENCE</scope>
    <source>
        <strain evidence="11">FEM_GT703</strain>
    </source>
</reference>
<protein>
    <recommendedName>
        <fullName evidence="8">Ribonuclease 3</fullName>
        <ecNumber evidence="8">3.1.26.3</ecNumber>
    </recommendedName>
    <alternativeName>
        <fullName evidence="8">Ribonuclease III</fullName>
        <shortName evidence="8">RNase III</shortName>
    </alternativeName>
</protein>
<dbReference type="PANTHER" id="PTHR11207:SF0">
    <property type="entry name" value="RIBONUCLEASE 3"/>
    <property type="match status" value="1"/>
</dbReference>
<evidence type="ECO:0000256" key="2">
    <source>
        <dbReference type="ARBA" id="ARBA00010183"/>
    </source>
</evidence>
<dbReference type="Proteomes" id="UP000226442">
    <property type="component" value="Unassembled WGS sequence"/>
</dbReference>
<gene>
    <name evidence="8 11" type="primary">rnc</name>
    <name evidence="11" type="ORF">CP500_017905</name>
</gene>
<comment type="cofactor">
    <cofactor evidence="8">
        <name>Mg(2+)</name>
        <dbReference type="ChEBI" id="CHEBI:18420"/>
    </cofactor>
</comment>
<dbReference type="GO" id="GO:0006364">
    <property type="term" value="P:rRNA processing"/>
    <property type="evidence" value="ECO:0007669"/>
    <property type="project" value="UniProtKB-UniRule"/>
</dbReference>
<dbReference type="GO" id="GO:0046872">
    <property type="term" value="F:metal ion binding"/>
    <property type="evidence" value="ECO:0007669"/>
    <property type="project" value="UniProtKB-KW"/>
</dbReference>